<dbReference type="Proteomes" id="UP000043699">
    <property type="component" value="Unassembled WGS sequence"/>
</dbReference>
<dbReference type="OrthoDB" id="9765151at2"/>
<reference evidence="5 6" key="1">
    <citation type="submission" date="2014-09" db="EMBL/GenBank/DDBJ databases">
        <authorList>
            <person name="Urmite Genomes Urmite Genomes"/>
        </authorList>
    </citation>
    <scope>NUCLEOTIDE SEQUENCE [LARGE SCALE GENOMIC DNA]</scope>
    <source>
        <strain evidence="5 6">ES2</strain>
    </source>
</reference>
<name>A0A098EJC9_9BACL</name>
<evidence type="ECO:0000313" key="5">
    <source>
        <dbReference type="EMBL" id="CEG22389.1"/>
    </source>
</evidence>
<evidence type="ECO:0000259" key="3">
    <source>
        <dbReference type="Pfam" id="PF10079"/>
    </source>
</evidence>
<gene>
    <name evidence="2" type="primary">bshC</name>
    <name evidence="5" type="ORF">BN1080_01315</name>
</gene>
<proteinExistence type="inferred from homology"/>
<evidence type="ECO:0000256" key="1">
    <source>
        <dbReference type="ARBA" id="ARBA00022598"/>
    </source>
</evidence>
<dbReference type="EC" id="6.-.-.-" evidence="2"/>
<dbReference type="InterPro" id="IPR055399">
    <property type="entry name" value="CC_BshC"/>
</dbReference>
<dbReference type="NCBIfam" id="TIGR03998">
    <property type="entry name" value="thiol_BshC"/>
    <property type="match status" value="1"/>
</dbReference>
<dbReference type="EMBL" id="CCXS01000001">
    <property type="protein sequence ID" value="CEG22389.1"/>
    <property type="molecule type" value="Genomic_DNA"/>
</dbReference>
<organism evidence="5 6">
    <name type="scientific">Planococcus massiliensis</name>
    <dbReference type="NCBI Taxonomy" id="1499687"/>
    <lineage>
        <taxon>Bacteria</taxon>
        <taxon>Bacillati</taxon>
        <taxon>Bacillota</taxon>
        <taxon>Bacilli</taxon>
        <taxon>Bacillales</taxon>
        <taxon>Caryophanaceae</taxon>
        <taxon>Planococcus</taxon>
    </lineage>
</organism>
<keyword evidence="6" id="KW-1185">Reference proteome</keyword>
<comment type="similarity">
    <text evidence="2">Belongs to the BshC family.</text>
</comment>
<keyword evidence="1 2" id="KW-0436">Ligase</keyword>
<evidence type="ECO:0000259" key="4">
    <source>
        <dbReference type="Pfam" id="PF24850"/>
    </source>
</evidence>
<dbReference type="GO" id="GO:0016874">
    <property type="term" value="F:ligase activity"/>
    <property type="evidence" value="ECO:0007669"/>
    <property type="project" value="UniProtKB-UniRule"/>
</dbReference>
<protein>
    <recommendedName>
        <fullName evidence="2">Putative cysteine ligase BshC</fullName>
        <ecNumber evidence="2">6.-.-.-</ecNumber>
    </recommendedName>
</protein>
<dbReference type="Pfam" id="PF10079">
    <property type="entry name" value="Rossmann-like_BshC"/>
    <property type="match status" value="1"/>
</dbReference>
<feature type="domain" description="Bacillithiol biosynthesis BshC C-terminal coiled-coil" evidence="4">
    <location>
        <begin position="379"/>
        <end position="539"/>
    </location>
</feature>
<evidence type="ECO:0000313" key="6">
    <source>
        <dbReference type="Proteomes" id="UP000043699"/>
    </source>
</evidence>
<dbReference type="AlphaFoldDB" id="A0A098EJC9"/>
<dbReference type="InterPro" id="IPR055398">
    <property type="entry name" value="Rossmann-like_BshC"/>
</dbReference>
<dbReference type="RefSeq" id="WP_052651090.1">
    <property type="nucleotide sequence ID" value="NZ_CCXS01000001.1"/>
</dbReference>
<dbReference type="InterPro" id="IPR011199">
    <property type="entry name" value="Bacillithiol_biosynth_BshC"/>
</dbReference>
<dbReference type="HAMAP" id="MF_01867">
    <property type="entry name" value="BshC"/>
    <property type="match status" value="1"/>
</dbReference>
<dbReference type="STRING" id="1499687.BN1080_01315"/>
<accession>A0A098EJC9</accession>
<comment type="function">
    <text evidence="2">Involved in bacillithiol (BSH) biosynthesis. May catalyze the last step of the pathway, the addition of cysteine to glucosamine malate (GlcN-Mal) to generate BSH.</text>
</comment>
<dbReference type="Pfam" id="PF24850">
    <property type="entry name" value="CC_BshC"/>
    <property type="match status" value="1"/>
</dbReference>
<dbReference type="PIRSF" id="PIRSF012535">
    <property type="entry name" value="UCP012535"/>
    <property type="match status" value="1"/>
</dbReference>
<sequence>MRLEEQYAAPANKLMNDYINGENGIYDYFSYEPALEKFAERMEALKEHPVDRLRLSSILRNYMGRHGISGKAAEHLQAFENGAPVVVTGQQAGLLTGPLYTVHKAISVIVLAKEASGRLNQKVVPVFWIAGEDHDLAEISHLYREVNGRVDKLNFPHVEYGKSSASAAKLNKKKITEFLEEYFRSMPETAHSKELHQMAFRFLEASDSFTDFFSAFIHYFFEEEGLLFIDAAFPELRHYESSYFLEMVEKSEAIAAAVHRTEQSLVAQGYSAAIEAEADAANLFITVQGERILLQRSEGSFTGNNGAVSFTAEELKEIAANNPERLSNNVVTRPLMQEMVFPVLAFVGGPGEISYWAALKEAFKLMGMELPIILPRLGMTLVNRQVQSLMEKYGLDFEGIVNDRKVSQLKIQLMDSIRDKDAEEMVEELKTKLQADYEAIQEKFSSISKGLTPIVEKNLKIHLKQLDFLKNKLEDEVMLQNSTQFTHFETLENELIPNNSLQERVYSPFPYMNEYGKTLVQDMLKLDLKYDKNHKIIYM</sequence>
<evidence type="ECO:0000256" key="2">
    <source>
        <dbReference type="HAMAP-Rule" id="MF_01867"/>
    </source>
</evidence>
<feature type="domain" description="Bacillithiol biosynthesis BshC N-terminal Rossmann-like" evidence="3">
    <location>
        <begin position="2"/>
        <end position="377"/>
    </location>
</feature>